<keyword evidence="4" id="KW-0812">Transmembrane</keyword>
<dbReference type="Proteomes" id="UP000261704">
    <property type="component" value="Chromosome"/>
</dbReference>
<dbReference type="InterPro" id="IPR051539">
    <property type="entry name" value="T4SS-coupling_protein"/>
</dbReference>
<keyword evidence="6" id="KW-0472">Membrane</keyword>
<dbReference type="Pfam" id="PF02534">
    <property type="entry name" value="T4SS-DNA_transf"/>
    <property type="match status" value="1"/>
</dbReference>
<dbReference type="PANTHER" id="PTHR37937:SF1">
    <property type="entry name" value="CONJUGATIVE TRANSFER: DNA TRANSPORT"/>
    <property type="match status" value="1"/>
</dbReference>
<sequence>MSVPFGRLLATSLENDTPIIAPKPSHSLLMASAGSWKTTAGAVPWLLSLMGDHSRAVIVNDCKNGEIAAQCADTCARFGRKVAIIDDFGVLGKDNPYRVSINPFGGMIAAHKSNNGELVFATETANHALISEPENDVRNEYWRSEPRTLQEFAELALLKRHPKLAVPGGVWAMLANPDILLSAAKVEKEEGDEVLSALGAHIVDMAKNNKEHFGQHRGSAIKSLRIYSAGSPLHHAGVDIDVTHSQLLLEKYIVFIVGPQRHMSRLGAHYASHLQSFVEALLSDAQGQVDFILDEATNAPLKALVSALTVMRGFGGNCHFIVQSRSELQRAYGDKETATIEENAVIKQWFGFSSFDEAERVSRAMGESQVINKSLGFNSGQLDYTGNIGTSKDRMFSAERLMRLKPDEQILHIKDVGFFHCRKIQQHQIAPFCHGELADNPLEGPQRAADPRVTLDIKKGDRK</sequence>
<reference evidence="7 8" key="1">
    <citation type="submission" date="2018-09" db="EMBL/GenBank/DDBJ databases">
        <title>Profundibacter amoris BAR1 gen. nov., sp. nov., a new member of the Roseobacter clade isolated at Lokis Castle Vent Field on the Arctic Mid-Oceanic Ridge.</title>
        <authorList>
            <person name="Le Moine Bauer S."/>
            <person name="Sjoeberg A.G."/>
            <person name="L'Haridon S."/>
            <person name="Stokke R."/>
            <person name="Roalkvam I."/>
            <person name="Steen I.H."/>
            <person name="Dahle H."/>
        </authorList>
    </citation>
    <scope>NUCLEOTIDE SEQUENCE [LARGE SCALE GENOMIC DNA]</scope>
    <source>
        <strain evidence="7 8">BAR1</strain>
    </source>
</reference>
<comment type="subcellular location">
    <subcellularLocation>
        <location evidence="1">Cell membrane</location>
        <topology evidence="1">Multi-pass membrane protein</topology>
    </subcellularLocation>
</comment>
<dbReference type="InterPro" id="IPR003688">
    <property type="entry name" value="TraG/VirD4"/>
</dbReference>
<protein>
    <submittedName>
        <fullName evidence="7">Type IV secretory system conjugative DNA transfer family protein</fullName>
    </submittedName>
</protein>
<dbReference type="PANTHER" id="PTHR37937">
    <property type="entry name" value="CONJUGATIVE TRANSFER: DNA TRANSPORT"/>
    <property type="match status" value="1"/>
</dbReference>
<evidence type="ECO:0000256" key="2">
    <source>
        <dbReference type="ARBA" id="ARBA00008806"/>
    </source>
</evidence>
<dbReference type="GO" id="GO:0005886">
    <property type="term" value="C:plasma membrane"/>
    <property type="evidence" value="ECO:0007669"/>
    <property type="project" value="UniProtKB-SubCell"/>
</dbReference>
<keyword evidence="5" id="KW-1133">Transmembrane helix</keyword>
<evidence type="ECO:0000256" key="5">
    <source>
        <dbReference type="ARBA" id="ARBA00022989"/>
    </source>
</evidence>
<comment type="similarity">
    <text evidence="2">Belongs to the VirD4/TraG family.</text>
</comment>
<dbReference type="RefSeq" id="WP_118942483.1">
    <property type="nucleotide sequence ID" value="NZ_CP032125.1"/>
</dbReference>
<keyword evidence="8" id="KW-1185">Reference proteome</keyword>
<dbReference type="EMBL" id="CP032125">
    <property type="protein sequence ID" value="AXX97826.1"/>
    <property type="molecule type" value="Genomic_DNA"/>
</dbReference>
<organism evidence="7 8">
    <name type="scientific">Profundibacter amoris</name>
    <dbReference type="NCBI Taxonomy" id="2171755"/>
    <lineage>
        <taxon>Bacteria</taxon>
        <taxon>Pseudomonadati</taxon>
        <taxon>Pseudomonadota</taxon>
        <taxon>Alphaproteobacteria</taxon>
        <taxon>Rhodobacterales</taxon>
        <taxon>Paracoccaceae</taxon>
        <taxon>Profundibacter</taxon>
    </lineage>
</organism>
<dbReference type="InterPro" id="IPR027417">
    <property type="entry name" value="P-loop_NTPase"/>
</dbReference>
<dbReference type="AlphaFoldDB" id="A0A347UG48"/>
<proteinExistence type="inferred from homology"/>
<evidence type="ECO:0000256" key="1">
    <source>
        <dbReference type="ARBA" id="ARBA00004651"/>
    </source>
</evidence>
<dbReference type="CDD" id="cd01127">
    <property type="entry name" value="TrwB_TraG_TraD_VirD4"/>
    <property type="match status" value="1"/>
</dbReference>
<evidence type="ECO:0000256" key="4">
    <source>
        <dbReference type="ARBA" id="ARBA00022692"/>
    </source>
</evidence>
<name>A0A347UG48_9RHOB</name>
<accession>A0A347UG48</accession>
<dbReference type="SUPFAM" id="SSF52540">
    <property type="entry name" value="P-loop containing nucleoside triphosphate hydrolases"/>
    <property type="match status" value="1"/>
</dbReference>
<dbReference type="Gene3D" id="3.40.50.300">
    <property type="entry name" value="P-loop containing nucleotide triphosphate hydrolases"/>
    <property type="match status" value="1"/>
</dbReference>
<dbReference type="KEGG" id="pamo:BAR1_07720"/>
<evidence type="ECO:0000313" key="8">
    <source>
        <dbReference type="Proteomes" id="UP000261704"/>
    </source>
</evidence>
<dbReference type="OrthoDB" id="9759295at2"/>
<evidence type="ECO:0000313" key="7">
    <source>
        <dbReference type="EMBL" id="AXX97826.1"/>
    </source>
</evidence>
<gene>
    <name evidence="7" type="ORF">BAR1_07720</name>
</gene>
<evidence type="ECO:0000256" key="6">
    <source>
        <dbReference type="ARBA" id="ARBA00023136"/>
    </source>
</evidence>
<keyword evidence="3" id="KW-1003">Cell membrane</keyword>
<evidence type="ECO:0000256" key="3">
    <source>
        <dbReference type="ARBA" id="ARBA00022475"/>
    </source>
</evidence>